<evidence type="ECO:0000313" key="4">
    <source>
        <dbReference type="Proteomes" id="UP000019375"/>
    </source>
</evidence>
<organism evidence="3 4">
    <name type="scientific">Zygosaccharomyces bailii (strain CLIB 213 / ATCC 58445 / CBS 680 / BCRC 21525 / NBRC 1098 / NCYC 1416 / NRRL Y-2227)</name>
    <dbReference type="NCBI Taxonomy" id="1333698"/>
    <lineage>
        <taxon>Eukaryota</taxon>
        <taxon>Fungi</taxon>
        <taxon>Dikarya</taxon>
        <taxon>Ascomycota</taxon>
        <taxon>Saccharomycotina</taxon>
        <taxon>Saccharomycetes</taxon>
        <taxon>Saccharomycetales</taxon>
        <taxon>Saccharomycetaceae</taxon>
        <taxon>Zygosaccharomyces</taxon>
    </lineage>
</organism>
<protein>
    <submittedName>
        <fullName evidence="3">ZYBA0S12-00914g1_1</fullName>
    </submittedName>
</protein>
<reference evidence="4" key="1">
    <citation type="journal article" date="2013" name="Genome Announc.">
        <title>Genome sequence of the food spoilage yeast Zygosaccharomyces bailii CLIB 213(T).</title>
        <authorList>
            <person name="Galeote V."/>
            <person name="Bigey F."/>
            <person name="Devillers H."/>
            <person name="Neuveglise C."/>
            <person name="Dequin S."/>
        </authorList>
    </citation>
    <scope>NUCLEOTIDE SEQUENCE [LARGE SCALE GENOMIC DNA]</scope>
    <source>
        <strain evidence="4">CLIB 213 / ATCC 58445 / CBS 680 / CCRC 21525 / NBRC 1098 / NCYC 1416 / NRRL Y-2227</strain>
    </source>
</reference>
<dbReference type="Proteomes" id="UP000019375">
    <property type="component" value="Unassembled WGS sequence"/>
</dbReference>
<dbReference type="NCBIfam" id="TIGR00172">
    <property type="entry name" value="maf"/>
    <property type="match status" value="1"/>
</dbReference>
<dbReference type="PANTHER" id="PTHR43213:SF5">
    <property type="entry name" value="BIFUNCTIONAL DTTP_UTP PYROPHOSPHATASE_METHYLTRANSFERASE PROTEIN-RELATED"/>
    <property type="match status" value="1"/>
</dbReference>
<evidence type="ECO:0000313" key="3">
    <source>
        <dbReference type="EMBL" id="CDF91526.1"/>
    </source>
</evidence>
<dbReference type="Gene3D" id="3.90.950.10">
    <property type="match status" value="1"/>
</dbReference>
<sequence>MTNRVVESITSQYEIVLGSSSPRRYEIMHDTMGFPEVTIMKPSFEEDLDKSHFLDPIEYVRETSYHKAVAIIEDLSKVSEFNAGAKLVICADTVVIDSSGTIYEKPQCKKKQLTNLMKFCYENKDPLIVVTAVTLVKWINKNDYSIKEPFHEETKVYCDPKTPIELLEDYVESEEGIQVAGGFKIQGPSGVIIKKIEGDYYNVVGLPLNRLFQELYQWTRVPQQSA</sequence>
<dbReference type="SUPFAM" id="SSF52972">
    <property type="entry name" value="ITPase-like"/>
    <property type="match status" value="1"/>
</dbReference>
<keyword evidence="4" id="KW-1185">Reference proteome</keyword>
<evidence type="ECO:0000256" key="2">
    <source>
        <dbReference type="ARBA" id="ARBA00022801"/>
    </source>
</evidence>
<dbReference type="GO" id="GO:0047429">
    <property type="term" value="F:nucleoside triphosphate diphosphatase activity"/>
    <property type="evidence" value="ECO:0007669"/>
    <property type="project" value="InterPro"/>
</dbReference>
<dbReference type="InterPro" id="IPR029001">
    <property type="entry name" value="ITPase-like_fam"/>
</dbReference>
<keyword evidence="2" id="KW-0378">Hydrolase</keyword>
<dbReference type="AlphaFoldDB" id="A0A8J2T9K3"/>
<dbReference type="EMBL" id="HG316465">
    <property type="protein sequence ID" value="CDF91526.1"/>
    <property type="molecule type" value="Genomic_DNA"/>
</dbReference>
<accession>A0A8J2T9K3</accession>
<dbReference type="OrthoDB" id="10267058at2759"/>
<dbReference type="PANTHER" id="PTHR43213">
    <property type="entry name" value="BIFUNCTIONAL DTTP/UTP PYROPHOSPHATASE/METHYLTRANSFERASE PROTEIN-RELATED"/>
    <property type="match status" value="1"/>
</dbReference>
<proteinExistence type="inferred from homology"/>
<dbReference type="HAMAP" id="MF_00528">
    <property type="entry name" value="Maf"/>
    <property type="match status" value="1"/>
</dbReference>
<name>A0A8J2T9K3_ZYGB2</name>
<dbReference type="Pfam" id="PF02545">
    <property type="entry name" value="Maf"/>
    <property type="match status" value="1"/>
</dbReference>
<evidence type="ECO:0000256" key="1">
    <source>
        <dbReference type="ARBA" id="ARBA00001968"/>
    </source>
</evidence>
<comment type="cofactor">
    <cofactor evidence="1">
        <name>a divalent metal cation</name>
        <dbReference type="ChEBI" id="CHEBI:60240"/>
    </cofactor>
</comment>
<dbReference type="InterPro" id="IPR003697">
    <property type="entry name" value="Maf-like"/>
</dbReference>
<gene>
    <name evidence="3" type="ORF">BN860_00914g</name>
</gene>
<dbReference type="PIRSF" id="PIRSF006305">
    <property type="entry name" value="Maf"/>
    <property type="match status" value="1"/>
</dbReference>